<keyword evidence="8" id="KW-1185">Reference proteome</keyword>
<keyword evidence="7" id="KW-0378">Hydrolase</keyword>
<proteinExistence type="inferred from homology"/>
<feature type="compositionally biased region" description="Basic and acidic residues" evidence="4">
    <location>
        <begin position="733"/>
        <end position="754"/>
    </location>
</feature>
<feature type="region of interest" description="Disordered" evidence="4">
    <location>
        <begin position="1"/>
        <end position="82"/>
    </location>
</feature>
<dbReference type="Pfam" id="PF00246">
    <property type="entry name" value="Peptidase_M14"/>
    <property type="match status" value="1"/>
</dbReference>
<sequence length="810" mass="91191">MGDEGIGGYLGDANEQMPIVTSPTSPVAPRDAEGELERSSEGEQSDRPSDGESGGEESNDEPMDEEVEDVDAFEDPDDVDREEVGVKDEILRLAGVELEAEAALGADRTSLTAAAELGSAPEAAVQASAVPTPQTGISIPMVATPRFVRKVPEEAELLYTAPETLFDEIVRAEAERISQPEQVRNRIVYDSVGDPFKAEVSPPSFSQGPDARPGGVGFQPRTELKSHLAPYYTPTGPDDRTLFFESRFESGNLRRAVQAYEFEYDLILNPDYNTKSHTQWYFFRVGNTRRGPQYRFNIINMVKPTSVYNEGMRPLQYSCIQASKGIGWVRCGDRIAYYQNGLRRQKGANYYTLTFTVTFDHDCDEVYFSHCYPYTYSDLQMDLLALEKDPNMVRRLRRRKLCDTLAGNACDLITITSFCSDPAALKARRAVVITARVHPGESNASWVMKGILDYLTGSSVDARILRDNFVFKIVPMLNPDGVIVGNYRCSLAGQDLNRLWDEPSRKMHPTIFFTKSMFRHLLDDREVILFVDIHGHSRKKNVFMYGNSESNGLREKIFPGLLCRSSDCFSFDDCCFKIQKSKESTARVVAYRELGVVNSYTLEASFCGADFGPLGEQHFTTRHLEEMGYMVCDAILDFCDPDQGKVMLVCKELQVLFPDDGNSDDVSDSEDDGSAALRRKKRQARKATKQREKPKKKKATKMKEEEEEDKRKEKESKESKEKAGRSTSNVRKVRQEEDKADKADKAEREDEEKGKRKKKSTTSTSTTRSRAAKSRPVTSRDKDKTPKDRPNEEDALSYATKVAKDDEFFG</sequence>
<dbReference type="Gene3D" id="2.60.40.3120">
    <property type="match status" value="1"/>
</dbReference>
<accession>A0A9P1C0E8</accession>
<dbReference type="Gene3D" id="3.40.630.10">
    <property type="entry name" value="Zn peptidases"/>
    <property type="match status" value="1"/>
</dbReference>
<dbReference type="GO" id="GO:0004181">
    <property type="term" value="F:metallocarboxypeptidase activity"/>
    <property type="evidence" value="ECO:0007669"/>
    <property type="project" value="InterPro"/>
</dbReference>
<reference evidence="7 8" key="2">
    <citation type="submission" date="2024-05" db="EMBL/GenBank/DDBJ databases">
        <authorList>
            <person name="Chen Y."/>
            <person name="Shah S."/>
            <person name="Dougan E. K."/>
            <person name="Thang M."/>
            <person name="Chan C."/>
        </authorList>
    </citation>
    <scope>NUCLEOTIDE SEQUENCE [LARGE SCALE GENOMIC DNA]</scope>
</reference>
<evidence type="ECO:0000313" key="6">
    <source>
        <dbReference type="EMBL" id="CAI3982588.1"/>
    </source>
</evidence>
<gene>
    <name evidence="6" type="ORF">C1SCF055_LOCUS10267</name>
</gene>
<feature type="compositionally biased region" description="Acidic residues" evidence="4">
    <location>
        <begin position="661"/>
        <end position="673"/>
    </location>
</feature>
<feature type="active site" description="Proton donor/acceptor" evidence="3">
    <location>
        <position position="603"/>
    </location>
</feature>
<evidence type="ECO:0000256" key="4">
    <source>
        <dbReference type="SAM" id="MobiDB-lite"/>
    </source>
</evidence>
<dbReference type="PANTHER" id="PTHR12756:SF45">
    <property type="entry name" value="CYTOSOLIC CARBOXYPEPTIDASE NNA1"/>
    <property type="match status" value="1"/>
</dbReference>
<organism evidence="6">
    <name type="scientific">Cladocopium goreaui</name>
    <dbReference type="NCBI Taxonomy" id="2562237"/>
    <lineage>
        <taxon>Eukaryota</taxon>
        <taxon>Sar</taxon>
        <taxon>Alveolata</taxon>
        <taxon>Dinophyceae</taxon>
        <taxon>Suessiales</taxon>
        <taxon>Symbiodiniaceae</taxon>
        <taxon>Cladocopium</taxon>
    </lineage>
</organism>
<dbReference type="GO" id="GO:0008270">
    <property type="term" value="F:zinc ion binding"/>
    <property type="evidence" value="ECO:0007669"/>
    <property type="project" value="InterPro"/>
</dbReference>
<dbReference type="InterPro" id="IPR040626">
    <property type="entry name" value="Pepdidase_M14_N"/>
</dbReference>
<dbReference type="EMBL" id="CAMXCT020000728">
    <property type="protein sequence ID" value="CAL1135963.1"/>
    <property type="molecule type" value="Genomic_DNA"/>
</dbReference>
<dbReference type="SUPFAM" id="SSF53187">
    <property type="entry name" value="Zn-dependent exopeptidases"/>
    <property type="match status" value="1"/>
</dbReference>
<name>A0A9P1C0E8_9DINO</name>
<dbReference type="OrthoDB" id="10253041at2759"/>
<evidence type="ECO:0000256" key="2">
    <source>
        <dbReference type="ARBA" id="ARBA00005988"/>
    </source>
</evidence>
<comment type="caution">
    <text evidence="6">The sequence shown here is derived from an EMBL/GenBank/DDBJ whole genome shotgun (WGS) entry which is preliminary data.</text>
</comment>
<reference evidence="6" key="1">
    <citation type="submission" date="2022-10" db="EMBL/GenBank/DDBJ databases">
        <authorList>
            <person name="Chen Y."/>
            <person name="Dougan E. K."/>
            <person name="Chan C."/>
            <person name="Rhodes N."/>
            <person name="Thang M."/>
        </authorList>
    </citation>
    <scope>NUCLEOTIDE SEQUENCE</scope>
</reference>
<dbReference type="InterPro" id="IPR050821">
    <property type="entry name" value="Cytosolic_carboxypeptidase"/>
</dbReference>
<feature type="compositionally biased region" description="Gly residues" evidence="4">
    <location>
        <begin position="1"/>
        <end position="10"/>
    </location>
</feature>
<evidence type="ECO:0000313" key="7">
    <source>
        <dbReference type="EMBL" id="CAL4769900.1"/>
    </source>
</evidence>
<dbReference type="InterPro" id="IPR000834">
    <property type="entry name" value="Peptidase_M14"/>
</dbReference>
<comment type="similarity">
    <text evidence="2 3">Belongs to the peptidase M14 family.</text>
</comment>
<evidence type="ECO:0000313" key="8">
    <source>
        <dbReference type="Proteomes" id="UP001152797"/>
    </source>
</evidence>
<dbReference type="Proteomes" id="UP001152797">
    <property type="component" value="Unassembled WGS sequence"/>
</dbReference>
<evidence type="ECO:0000259" key="5">
    <source>
        <dbReference type="PROSITE" id="PS52035"/>
    </source>
</evidence>
<feature type="compositionally biased region" description="Acidic residues" evidence="4">
    <location>
        <begin position="53"/>
        <end position="81"/>
    </location>
</feature>
<evidence type="ECO:0000256" key="1">
    <source>
        <dbReference type="ARBA" id="ARBA00001947"/>
    </source>
</evidence>
<dbReference type="PROSITE" id="PS52035">
    <property type="entry name" value="PEPTIDASE_M14"/>
    <property type="match status" value="1"/>
</dbReference>
<dbReference type="GO" id="GO:0006508">
    <property type="term" value="P:proteolysis"/>
    <property type="evidence" value="ECO:0007669"/>
    <property type="project" value="InterPro"/>
</dbReference>
<feature type="compositionally biased region" description="Basic and acidic residues" evidence="4">
    <location>
        <begin position="778"/>
        <end position="792"/>
    </location>
</feature>
<feature type="compositionally biased region" description="Basic and acidic residues" evidence="4">
    <location>
        <begin position="30"/>
        <end position="50"/>
    </location>
</feature>
<keyword evidence="7" id="KW-0645">Protease</keyword>
<feature type="region of interest" description="Disordered" evidence="4">
    <location>
        <begin position="661"/>
        <end position="810"/>
    </location>
</feature>
<dbReference type="Pfam" id="PF18027">
    <property type="entry name" value="Pepdidase_M14_N"/>
    <property type="match status" value="1"/>
</dbReference>
<dbReference type="PANTHER" id="PTHR12756">
    <property type="entry name" value="CYTOSOLIC CARBOXYPEPTIDASE"/>
    <property type="match status" value="1"/>
</dbReference>
<feature type="compositionally biased region" description="Basic and acidic residues" evidence="4">
    <location>
        <begin position="701"/>
        <end position="724"/>
    </location>
</feature>
<feature type="compositionally biased region" description="Basic residues" evidence="4">
    <location>
        <begin position="677"/>
        <end position="700"/>
    </location>
</feature>
<keyword evidence="7" id="KW-0121">Carboxypeptidase</keyword>
<comment type="cofactor">
    <cofactor evidence="1">
        <name>Zn(2+)</name>
        <dbReference type="ChEBI" id="CHEBI:29105"/>
    </cofactor>
</comment>
<dbReference type="EMBL" id="CAMXCT030000728">
    <property type="protein sequence ID" value="CAL4769900.1"/>
    <property type="molecule type" value="Genomic_DNA"/>
</dbReference>
<dbReference type="AlphaFoldDB" id="A0A9P1C0E8"/>
<dbReference type="EMBL" id="CAMXCT010000728">
    <property type="protein sequence ID" value="CAI3982588.1"/>
    <property type="molecule type" value="Genomic_DNA"/>
</dbReference>
<protein>
    <submittedName>
        <fullName evidence="7">Cytosolic carboxypeptidase 2 (ATP/GTP-bindin g protein-like 2) (Protein deglutamylase CCP2)</fullName>
    </submittedName>
</protein>
<feature type="domain" description="Peptidase M14" evidence="5">
    <location>
        <begin position="372"/>
        <end position="639"/>
    </location>
</feature>
<evidence type="ECO:0000256" key="3">
    <source>
        <dbReference type="PROSITE-ProRule" id="PRU01379"/>
    </source>
</evidence>